<feature type="domain" description="F-box" evidence="1">
    <location>
        <begin position="15"/>
        <end position="55"/>
    </location>
</feature>
<evidence type="ECO:0000313" key="2">
    <source>
        <dbReference type="EMBL" id="SPD05641.1"/>
    </source>
</evidence>
<dbReference type="InterPro" id="IPR001810">
    <property type="entry name" value="F-box_dom"/>
</dbReference>
<dbReference type="Pfam" id="PF00646">
    <property type="entry name" value="F-box"/>
    <property type="match status" value="1"/>
</dbReference>
<dbReference type="PANTHER" id="PTHR31672">
    <property type="entry name" value="BNACNNG10540D PROTEIN"/>
    <property type="match status" value="1"/>
</dbReference>
<dbReference type="NCBIfam" id="TIGR01640">
    <property type="entry name" value="F_box_assoc_1"/>
    <property type="match status" value="1"/>
</dbReference>
<sequence>MSRPTKKPILFSEHVPDDVVYDILTRMPVKSLIRFRCVSKFCNSIITGPDFVTTHFNLSNNNINNHNGYLLYTPKGDKELCTVVWNKNRTFNHISRFEIPFSDDYYIDSFCKGLVCLANYDDNLSHELYLWNPSIRKFKKLRATRFDGRFQNVVLGLAYRCQYNDFKILRIVCHRRYKRQRVTKTEAEIYTLSTDSWREVEVSVESLRGNDIGCNFYLDHTSPCVFFNGVLHSIAKNIGNDDKFILSFDLNDERFREIMLTRDYLDGISGRFECLAAFKESLAFIVFGEGLVDLTGICHIWVMREYGVVESWTKKCILMGLFYTSFYDCIDTGEFLVQNVNGLVSFDPESLNEDFLEINNKDWVHYTTDSLENLVLLDGVNVPSEHEE</sequence>
<evidence type="ECO:0000259" key="1">
    <source>
        <dbReference type="SMART" id="SM00256"/>
    </source>
</evidence>
<accession>A0A2N9H1X9</accession>
<dbReference type="PANTHER" id="PTHR31672:SF13">
    <property type="entry name" value="F-BOX PROTEIN CPR30-LIKE"/>
    <property type="match status" value="1"/>
</dbReference>
<dbReference type="SUPFAM" id="SSF81383">
    <property type="entry name" value="F-box domain"/>
    <property type="match status" value="1"/>
</dbReference>
<protein>
    <recommendedName>
        <fullName evidence="1">F-box domain-containing protein</fullName>
    </recommendedName>
</protein>
<dbReference type="InterPro" id="IPR036047">
    <property type="entry name" value="F-box-like_dom_sf"/>
</dbReference>
<dbReference type="Pfam" id="PF07734">
    <property type="entry name" value="FBA_1"/>
    <property type="match status" value="1"/>
</dbReference>
<dbReference type="EMBL" id="OIVN01002681">
    <property type="protein sequence ID" value="SPD05641.1"/>
    <property type="molecule type" value="Genomic_DNA"/>
</dbReference>
<dbReference type="InterPro" id="IPR050796">
    <property type="entry name" value="SCF_F-box_component"/>
</dbReference>
<dbReference type="InterPro" id="IPR006527">
    <property type="entry name" value="F-box-assoc_dom_typ1"/>
</dbReference>
<name>A0A2N9H1X9_FAGSY</name>
<proteinExistence type="predicted"/>
<reference evidence="2" key="1">
    <citation type="submission" date="2018-02" db="EMBL/GenBank/DDBJ databases">
        <authorList>
            <person name="Cohen D.B."/>
            <person name="Kent A.D."/>
        </authorList>
    </citation>
    <scope>NUCLEOTIDE SEQUENCE</scope>
</reference>
<dbReference type="CDD" id="cd22157">
    <property type="entry name" value="F-box_AtFBW1-like"/>
    <property type="match status" value="1"/>
</dbReference>
<dbReference type="SMART" id="SM00256">
    <property type="entry name" value="FBOX"/>
    <property type="match status" value="1"/>
</dbReference>
<organism evidence="2">
    <name type="scientific">Fagus sylvatica</name>
    <name type="common">Beechnut</name>
    <dbReference type="NCBI Taxonomy" id="28930"/>
    <lineage>
        <taxon>Eukaryota</taxon>
        <taxon>Viridiplantae</taxon>
        <taxon>Streptophyta</taxon>
        <taxon>Embryophyta</taxon>
        <taxon>Tracheophyta</taxon>
        <taxon>Spermatophyta</taxon>
        <taxon>Magnoliopsida</taxon>
        <taxon>eudicotyledons</taxon>
        <taxon>Gunneridae</taxon>
        <taxon>Pentapetalae</taxon>
        <taxon>rosids</taxon>
        <taxon>fabids</taxon>
        <taxon>Fagales</taxon>
        <taxon>Fagaceae</taxon>
        <taxon>Fagus</taxon>
    </lineage>
</organism>
<dbReference type="InterPro" id="IPR017451">
    <property type="entry name" value="F-box-assoc_interact_dom"/>
</dbReference>
<gene>
    <name evidence="2" type="ORF">FSB_LOCUS33523</name>
</gene>
<dbReference type="AlphaFoldDB" id="A0A2N9H1X9"/>